<evidence type="ECO:0000313" key="8">
    <source>
        <dbReference type="Proteomes" id="UP000004221"/>
    </source>
</evidence>
<accession>I4EK10</accession>
<dbReference type="AlphaFoldDB" id="I4EK10"/>
<reference evidence="7 8" key="1">
    <citation type="journal article" date="2012" name="ISME J.">
        <title>Nitrification expanded: discovery, physiology and genomics of a nitrite-oxidizing bacterium from the phylum Chloroflexi.</title>
        <authorList>
            <person name="Sorokin D.Y."/>
            <person name="Lucker S."/>
            <person name="Vejmelkova D."/>
            <person name="Kostrikina N.A."/>
            <person name="Kleerebezem R."/>
            <person name="Rijpstra W.I."/>
            <person name="Damste J.S."/>
            <person name="Le Paslier D."/>
            <person name="Muyzer G."/>
            <person name="Wagner M."/>
            <person name="van Loosdrecht M.C."/>
            <person name="Daims H."/>
        </authorList>
    </citation>
    <scope>NUCLEOTIDE SEQUENCE [LARGE SCALE GENOMIC DNA]</scope>
    <source>
        <strain evidence="8">none</strain>
    </source>
</reference>
<keyword evidence="3" id="KW-0560">Oxidoreductase</keyword>
<dbReference type="GO" id="GO:0016491">
    <property type="term" value="F:oxidoreductase activity"/>
    <property type="evidence" value="ECO:0007669"/>
    <property type="project" value="UniProtKB-KW"/>
</dbReference>
<keyword evidence="8" id="KW-1185">Reference proteome</keyword>
<evidence type="ECO:0000256" key="2">
    <source>
        <dbReference type="ARBA" id="ARBA00022729"/>
    </source>
</evidence>
<comment type="similarity">
    <text evidence="1">Belongs to the thioredoxin family. DsbA subfamily.</text>
</comment>
<name>I4EK10_9BACT</name>
<gene>
    <name evidence="7" type="ORF">NITHO_4340007</name>
</gene>
<comment type="caution">
    <text evidence="7">The sequence shown here is derived from an EMBL/GenBank/DDBJ whole genome shotgun (WGS) entry which is preliminary data.</text>
</comment>
<dbReference type="PANTHER" id="PTHR13887">
    <property type="entry name" value="GLUTATHIONE S-TRANSFERASE KAPPA"/>
    <property type="match status" value="1"/>
</dbReference>
<proteinExistence type="inferred from homology"/>
<organism evidence="7 8">
    <name type="scientific">Nitrolancea hollandica Lb</name>
    <dbReference type="NCBI Taxonomy" id="1129897"/>
    <lineage>
        <taxon>Bacteria</taxon>
        <taxon>Pseudomonadati</taxon>
        <taxon>Thermomicrobiota</taxon>
        <taxon>Thermomicrobia</taxon>
        <taxon>Sphaerobacterales</taxon>
        <taxon>Sphaerobacterineae</taxon>
        <taxon>Sphaerobacteraceae</taxon>
        <taxon>Nitrolancea</taxon>
    </lineage>
</organism>
<dbReference type="InterPro" id="IPR036249">
    <property type="entry name" value="Thioredoxin-like_sf"/>
</dbReference>
<keyword evidence="5" id="KW-0676">Redox-active center</keyword>
<keyword evidence="4" id="KW-1015">Disulfide bond</keyword>
<dbReference type="PANTHER" id="PTHR13887:SF14">
    <property type="entry name" value="DISULFIDE BOND FORMATION PROTEIN D"/>
    <property type="match status" value="1"/>
</dbReference>
<sequence length="139" mass="14848">MEPQLVSEYVATGKVLFEFRDLAFLGDESTQAAQAAGCALDQGKFWPFHDTVYANQVTENSGAFSKDRLQQIAQKANLDMTAFNSCVDAQTHKGDVAAMAAEANKAGITSTPTILVNGQRVSVQGYGSLKTAIEAALKK</sequence>
<dbReference type="SUPFAM" id="SSF52833">
    <property type="entry name" value="Thioredoxin-like"/>
    <property type="match status" value="1"/>
</dbReference>
<dbReference type="Gene3D" id="3.40.30.10">
    <property type="entry name" value="Glutaredoxin"/>
    <property type="match status" value="1"/>
</dbReference>
<evidence type="ECO:0000259" key="6">
    <source>
        <dbReference type="Pfam" id="PF13462"/>
    </source>
</evidence>
<evidence type="ECO:0000313" key="7">
    <source>
        <dbReference type="EMBL" id="CCF85022.1"/>
    </source>
</evidence>
<evidence type="ECO:0000256" key="1">
    <source>
        <dbReference type="ARBA" id="ARBA00005791"/>
    </source>
</evidence>
<evidence type="ECO:0000256" key="4">
    <source>
        <dbReference type="ARBA" id="ARBA00023157"/>
    </source>
</evidence>
<dbReference type="Proteomes" id="UP000004221">
    <property type="component" value="Unassembled WGS sequence"/>
</dbReference>
<evidence type="ECO:0000256" key="3">
    <source>
        <dbReference type="ARBA" id="ARBA00023002"/>
    </source>
</evidence>
<dbReference type="Pfam" id="PF13462">
    <property type="entry name" value="Thioredoxin_4"/>
    <property type="match status" value="1"/>
</dbReference>
<dbReference type="InterPro" id="IPR012336">
    <property type="entry name" value="Thioredoxin-like_fold"/>
</dbReference>
<keyword evidence="2" id="KW-0732">Signal</keyword>
<feature type="domain" description="Thioredoxin-like fold" evidence="6">
    <location>
        <begin position="4"/>
        <end position="134"/>
    </location>
</feature>
<protein>
    <submittedName>
        <fullName evidence="7">DSBA oxidoreductase</fullName>
    </submittedName>
</protein>
<evidence type="ECO:0000256" key="5">
    <source>
        <dbReference type="ARBA" id="ARBA00023284"/>
    </source>
</evidence>
<dbReference type="EMBL" id="CAGS01000373">
    <property type="protein sequence ID" value="CCF85022.1"/>
    <property type="molecule type" value="Genomic_DNA"/>
</dbReference>